<comment type="caution">
    <text evidence="6">Lacks conserved residue(s) required for the propagation of feature annotation.</text>
</comment>
<dbReference type="RefSeq" id="WP_216122013.1">
    <property type="nucleotide sequence ID" value="NZ_CP086239.1"/>
</dbReference>
<dbReference type="GO" id="GO:0019877">
    <property type="term" value="P:diaminopimelate biosynthetic process"/>
    <property type="evidence" value="ECO:0007669"/>
    <property type="project" value="UniProtKB-UniRule"/>
</dbReference>
<dbReference type="Proteomes" id="UP001164733">
    <property type="component" value="Chromosome"/>
</dbReference>
<proteinExistence type="inferred from homology"/>
<feature type="site" description="Part of a proton relay during catalysis" evidence="6">
    <location>
        <position position="46"/>
    </location>
</feature>
<comment type="caution">
    <text evidence="6">Was originally thought to be a dihydrodipicolinate synthase (DHDPS), catalyzing the condensation of (S)-aspartate-beta-semialdehyde [(S)-ASA] and pyruvate to dihydrodipicolinate (DHDP). However, it was shown in E.coli that the product of the enzymatic reaction is not dihydrodipicolinate but in fact (4S)-4-hydroxy-2,3,4,5-tetrahydro-(2S)-dipicolinic acid (HTPA), and that the consecutive dehydration reaction leading to DHDP is not spontaneous but catalyzed by DapB.</text>
</comment>
<dbReference type="PIRSF" id="PIRSF001365">
    <property type="entry name" value="DHDPS"/>
    <property type="match status" value="1"/>
</dbReference>
<dbReference type="PANTHER" id="PTHR12128:SF66">
    <property type="entry name" value="4-HYDROXY-2-OXOGLUTARATE ALDOLASE, MITOCHONDRIAL"/>
    <property type="match status" value="1"/>
</dbReference>
<comment type="function">
    <text evidence="6">Catalyzes the condensation of (S)-aspartate-beta-semialdehyde [(S)-ASA] and pyruvate to 4-hydroxy-tetrahydrodipicolinate (HTPA).</text>
</comment>
<dbReference type="InterPro" id="IPR002220">
    <property type="entry name" value="DapA-like"/>
</dbReference>
<keyword evidence="6" id="KW-0220">Diaminopimelate biosynthesis</keyword>
<dbReference type="HAMAP" id="MF_00418">
    <property type="entry name" value="DapA"/>
    <property type="match status" value="1"/>
</dbReference>
<feature type="active site" description="Schiff-base intermediate with substrate" evidence="6">
    <location>
        <position position="163"/>
    </location>
</feature>
<keyword evidence="2 6" id="KW-0963">Cytoplasm</keyword>
<comment type="similarity">
    <text evidence="1 6 8">Belongs to the DapA family.</text>
</comment>
<dbReference type="NCBIfam" id="TIGR00674">
    <property type="entry name" value="dapA"/>
    <property type="match status" value="1"/>
</dbReference>
<keyword evidence="3 6" id="KW-0028">Amino-acid biosynthesis</keyword>
<comment type="catalytic activity">
    <reaction evidence="6">
        <text>L-aspartate 4-semialdehyde + pyruvate = (2S,4S)-4-hydroxy-2,3,4,5-tetrahydrodipicolinate + H2O + H(+)</text>
        <dbReference type="Rhea" id="RHEA:34171"/>
        <dbReference type="ChEBI" id="CHEBI:15361"/>
        <dbReference type="ChEBI" id="CHEBI:15377"/>
        <dbReference type="ChEBI" id="CHEBI:15378"/>
        <dbReference type="ChEBI" id="CHEBI:67139"/>
        <dbReference type="ChEBI" id="CHEBI:537519"/>
        <dbReference type="EC" id="4.3.3.7"/>
    </reaction>
</comment>
<keyword evidence="5 6" id="KW-0704">Schiff base</keyword>
<evidence type="ECO:0000256" key="5">
    <source>
        <dbReference type="ARBA" id="ARBA00023270"/>
    </source>
</evidence>
<comment type="subunit">
    <text evidence="6">Homotetramer; dimer of dimers.</text>
</comment>
<evidence type="ECO:0000256" key="7">
    <source>
        <dbReference type="NCBIfam" id="TIGR00674"/>
    </source>
</evidence>
<evidence type="ECO:0000256" key="1">
    <source>
        <dbReference type="ARBA" id="ARBA00007592"/>
    </source>
</evidence>
<evidence type="ECO:0000256" key="2">
    <source>
        <dbReference type="ARBA" id="ARBA00022490"/>
    </source>
</evidence>
<accession>A0AA47EEZ9</accession>
<dbReference type="GO" id="GO:0009089">
    <property type="term" value="P:lysine biosynthetic process via diaminopimelate"/>
    <property type="evidence" value="ECO:0007669"/>
    <property type="project" value="UniProtKB-UniRule"/>
</dbReference>
<dbReference type="EMBL" id="CP086239">
    <property type="protein sequence ID" value="WAG58796.1"/>
    <property type="molecule type" value="Genomic_DNA"/>
</dbReference>
<evidence type="ECO:0000313" key="9">
    <source>
        <dbReference type="EMBL" id="WAG58796.1"/>
    </source>
</evidence>
<gene>
    <name evidence="6 9" type="primary">dapA</name>
    <name evidence="9" type="ORF">LL038_14145</name>
</gene>
<dbReference type="AlphaFoldDB" id="A0AA47EEZ9"/>
<organism evidence="9 10">
    <name type="scientific">Clostridium estertheticum</name>
    <dbReference type="NCBI Taxonomy" id="238834"/>
    <lineage>
        <taxon>Bacteria</taxon>
        <taxon>Bacillati</taxon>
        <taxon>Bacillota</taxon>
        <taxon>Clostridia</taxon>
        <taxon>Eubacteriales</taxon>
        <taxon>Clostridiaceae</taxon>
        <taxon>Clostridium</taxon>
    </lineage>
</organism>
<evidence type="ECO:0000256" key="4">
    <source>
        <dbReference type="ARBA" id="ARBA00023239"/>
    </source>
</evidence>
<dbReference type="InterPro" id="IPR005263">
    <property type="entry name" value="DapA"/>
</dbReference>
<dbReference type="GO" id="GO:0005737">
    <property type="term" value="C:cytoplasm"/>
    <property type="evidence" value="ECO:0007669"/>
    <property type="project" value="UniProtKB-SubCell"/>
</dbReference>
<dbReference type="CDD" id="cd00408">
    <property type="entry name" value="DHDPS-like"/>
    <property type="match status" value="1"/>
</dbReference>
<keyword evidence="6" id="KW-0457">Lysine biosynthesis</keyword>
<evidence type="ECO:0000256" key="3">
    <source>
        <dbReference type="ARBA" id="ARBA00022605"/>
    </source>
</evidence>
<sequence>MLKLNGIIAAMTTPLTMEEKVNEQELRNQVNRFIKAGIHSLFCLGTNGEFYALSFEEKLKVISIVVDETKGRVPVLAGTGCITTKETIELTKKAKELGVDAVSVISPYFAGCSQEVLYNHFSTLADSVDIPIILYNIPARTGVNIDYTTVARLAKIKNIVGIKDSSGNFDNVLRYIEETPEDFIVLSGNDSLILWTLMAGGNGGISGISNILPEIMVSIYEEWKKGDFKKSKKAQDSIREIRDTLKFGNPNSIVKFATNLVGNPVGPAKAPFNVDSKKIEVKLLKVLELYK</sequence>
<keyword evidence="4 6" id="KW-0456">Lyase</keyword>
<dbReference type="EC" id="4.3.3.7" evidence="6 7"/>
<reference evidence="9" key="1">
    <citation type="submission" date="2021-11" db="EMBL/GenBank/DDBJ databases">
        <title>Clostridia strains as spoilage organisms.</title>
        <authorList>
            <person name="Wambui J."/>
            <person name="Stevens M.J.A."/>
            <person name="Stephan R."/>
        </authorList>
    </citation>
    <scope>NUCLEOTIDE SEQUENCE</scope>
    <source>
        <strain evidence="9">CF009</strain>
    </source>
</reference>
<name>A0AA47EEZ9_9CLOT</name>
<comment type="pathway">
    <text evidence="6">Amino-acid biosynthesis; L-lysine biosynthesis via DAP pathway; (S)-tetrahydrodipicolinate from L-aspartate: step 3/4.</text>
</comment>
<evidence type="ECO:0000313" key="10">
    <source>
        <dbReference type="Proteomes" id="UP001164733"/>
    </source>
</evidence>
<dbReference type="PROSITE" id="PS00666">
    <property type="entry name" value="DHDPS_2"/>
    <property type="match status" value="1"/>
</dbReference>
<evidence type="ECO:0000256" key="8">
    <source>
        <dbReference type="PIRNR" id="PIRNR001365"/>
    </source>
</evidence>
<dbReference type="Pfam" id="PF00701">
    <property type="entry name" value="DHDPS"/>
    <property type="match status" value="1"/>
</dbReference>
<dbReference type="GO" id="GO:0008840">
    <property type="term" value="F:4-hydroxy-tetrahydrodipicolinate synthase activity"/>
    <property type="evidence" value="ECO:0007669"/>
    <property type="project" value="UniProtKB-UniRule"/>
</dbReference>
<comment type="subcellular location">
    <subcellularLocation>
        <location evidence="6">Cytoplasm</location>
    </subcellularLocation>
</comment>
<feature type="binding site" evidence="6">
    <location>
        <position position="205"/>
    </location>
    <ligand>
        <name>pyruvate</name>
        <dbReference type="ChEBI" id="CHEBI:15361"/>
    </ligand>
</feature>
<feature type="active site" description="Proton donor/acceptor" evidence="6">
    <location>
        <position position="135"/>
    </location>
</feature>
<dbReference type="InterPro" id="IPR020625">
    <property type="entry name" value="Schiff_base-form_aldolases_AS"/>
</dbReference>
<evidence type="ECO:0000256" key="6">
    <source>
        <dbReference type="HAMAP-Rule" id="MF_00418"/>
    </source>
</evidence>
<dbReference type="PANTHER" id="PTHR12128">
    <property type="entry name" value="DIHYDRODIPICOLINATE SYNTHASE"/>
    <property type="match status" value="1"/>
</dbReference>
<dbReference type="SMART" id="SM01130">
    <property type="entry name" value="DHDPS"/>
    <property type="match status" value="1"/>
</dbReference>
<protein>
    <recommendedName>
        <fullName evidence="6 7">4-hydroxy-tetrahydrodipicolinate synthase</fullName>
        <shortName evidence="6">HTPA synthase</shortName>
        <ecNumber evidence="6 7">4.3.3.7</ecNumber>
    </recommendedName>
</protein>